<feature type="transmembrane region" description="Helical" evidence="5">
    <location>
        <begin position="463"/>
        <end position="487"/>
    </location>
</feature>
<name>A0ABW2CDR9_9ACTN</name>
<comment type="catalytic activity">
    <reaction evidence="5">
        <text>a quinone + NADH + 5 H(+)(in) = a quinol + NAD(+) + 4 H(+)(out)</text>
        <dbReference type="Rhea" id="RHEA:57888"/>
        <dbReference type="ChEBI" id="CHEBI:15378"/>
        <dbReference type="ChEBI" id="CHEBI:24646"/>
        <dbReference type="ChEBI" id="CHEBI:57540"/>
        <dbReference type="ChEBI" id="CHEBI:57945"/>
        <dbReference type="ChEBI" id="CHEBI:132124"/>
    </reaction>
</comment>
<protein>
    <recommendedName>
        <fullName evidence="5">NADH-quinone oxidoreductase subunit N</fullName>
        <ecNumber evidence="5">7.1.1.-</ecNumber>
    </recommendedName>
    <alternativeName>
        <fullName evidence="5">NADH dehydrogenase I subunit N</fullName>
    </alternativeName>
    <alternativeName>
        <fullName evidence="5">NDH-1 subunit N</fullName>
    </alternativeName>
</protein>
<feature type="transmembrane region" description="Helical" evidence="5">
    <location>
        <begin position="295"/>
        <end position="316"/>
    </location>
</feature>
<evidence type="ECO:0000256" key="6">
    <source>
        <dbReference type="RuleBase" id="RU000320"/>
    </source>
</evidence>
<feature type="transmembrane region" description="Helical" evidence="5">
    <location>
        <begin position="184"/>
        <end position="202"/>
    </location>
</feature>
<keyword evidence="9" id="KW-1185">Reference proteome</keyword>
<keyword evidence="4 5" id="KW-0472">Membrane</keyword>
<organism evidence="8 9">
    <name type="scientific">Actinomadura yumaensis</name>
    <dbReference type="NCBI Taxonomy" id="111807"/>
    <lineage>
        <taxon>Bacteria</taxon>
        <taxon>Bacillati</taxon>
        <taxon>Actinomycetota</taxon>
        <taxon>Actinomycetes</taxon>
        <taxon>Streptosporangiales</taxon>
        <taxon>Thermomonosporaceae</taxon>
        <taxon>Actinomadura</taxon>
    </lineage>
</organism>
<comment type="similarity">
    <text evidence="5">Belongs to the complex I subunit 2 family.</text>
</comment>
<keyword evidence="5" id="KW-1278">Translocase</keyword>
<sequence>MSASSHVGGALAHGVLAQGGDIPAPHIEYDQLGPMLLVFGAAIAGVLVEAFVGRRARYWTQVAVSVLGLAGAFVWTIVLAAKDKPHHVAAEGAIGVDGATLFLQGTILVLALVSLLLIAERGGGRGAASVEGGHFTAQAAALPGTEAEQQTMAAGIRQTEVFPLLLFAVGGMVMFPASNDLLTMFVALEVMSLPLYILCGLARRRRLLSQEAAVKYFLLGAFSSAFFLYGAALLYGYAGSVRLSVISAQLSRDAGSETLLLGGVALLTVGLLFKLGAVPFHMWKPDVYQGAPTPVTALMASCTLVAAFGAMLRVFYVALENLKWDWRPVMWGVAILTMVVGAVIAITQTDIKRMLAYSSVAHAGFLLTGVISTSRDGLSGTLFYLAAYGFTTVGAFAVITMVRDAGGEAAHLSRWAGLGKRSPVVAGTFAFFLLAFAGIPLTSGFTGKFAVFKAAIEGGATPLVVIGVLSSAVAAFFYVRVIVVMFFSEPEADGPTVVVGLPTAAAVALGLTATVVLGVLPQPMLDLAGHAATQMFVR</sequence>
<dbReference type="NCBIfam" id="NF004441">
    <property type="entry name" value="PRK05777.1-4"/>
    <property type="match status" value="1"/>
</dbReference>
<keyword evidence="5" id="KW-1003">Cell membrane</keyword>
<dbReference type="PANTHER" id="PTHR22773">
    <property type="entry name" value="NADH DEHYDROGENASE"/>
    <property type="match status" value="1"/>
</dbReference>
<comment type="function">
    <text evidence="5">NDH-1 shuttles electrons from NADH, via FMN and iron-sulfur (Fe-S) centers, to quinones in the respiratory chain. The immediate electron acceptor for the enzyme in this species is believed to be a menaquinone. Couples the redox reaction to proton translocation (for every two electrons transferred, four hydrogen ions are translocated across the cytoplasmic membrane), and thus conserves the redox energy in a proton gradient.</text>
</comment>
<comment type="subunit">
    <text evidence="5">NDH-1 is composed of 14 different subunits. Subunits NuoA, H, J, K, L, M, N constitute the membrane sector of the complex.</text>
</comment>
<proteinExistence type="inferred from homology"/>
<dbReference type="InterPro" id="IPR001750">
    <property type="entry name" value="ND/Mrp_TM"/>
</dbReference>
<feature type="transmembrane region" description="Helical" evidence="5">
    <location>
        <begin position="383"/>
        <end position="402"/>
    </location>
</feature>
<reference evidence="9" key="1">
    <citation type="journal article" date="2019" name="Int. J. Syst. Evol. Microbiol.">
        <title>The Global Catalogue of Microorganisms (GCM) 10K type strain sequencing project: providing services to taxonomists for standard genome sequencing and annotation.</title>
        <authorList>
            <consortium name="The Broad Institute Genomics Platform"/>
            <consortium name="The Broad Institute Genome Sequencing Center for Infectious Disease"/>
            <person name="Wu L."/>
            <person name="Ma J."/>
        </authorList>
    </citation>
    <scope>NUCLEOTIDE SEQUENCE [LARGE SCALE GENOMIC DNA]</scope>
    <source>
        <strain evidence="9">JCM 3369</strain>
    </source>
</reference>
<feature type="transmembrane region" description="Helical" evidence="5">
    <location>
        <begin position="258"/>
        <end position="283"/>
    </location>
</feature>
<dbReference type="NCBIfam" id="TIGR01770">
    <property type="entry name" value="NDH_I_N"/>
    <property type="match status" value="1"/>
</dbReference>
<keyword evidence="2 5" id="KW-0812">Transmembrane</keyword>
<dbReference type="InterPro" id="IPR010096">
    <property type="entry name" value="NADH-Q_OxRdtase_suN/2"/>
</dbReference>
<dbReference type="RefSeq" id="WP_378044005.1">
    <property type="nucleotide sequence ID" value="NZ_JBHSXE010000001.1"/>
</dbReference>
<dbReference type="EMBL" id="JBHSXS010000003">
    <property type="protein sequence ID" value="MFC6879814.1"/>
    <property type="molecule type" value="Genomic_DNA"/>
</dbReference>
<evidence type="ECO:0000256" key="3">
    <source>
        <dbReference type="ARBA" id="ARBA00022989"/>
    </source>
</evidence>
<evidence type="ECO:0000313" key="8">
    <source>
        <dbReference type="EMBL" id="MFC6879814.1"/>
    </source>
</evidence>
<feature type="transmembrane region" description="Helical" evidence="5">
    <location>
        <begin position="59"/>
        <end position="81"/>
    </location>
</feature>
<keyword evidence="5" id="KW-0874">Quinone</keyword>
<evidence type="ECO:0000256" key="4">
    <source>
        <dbReference type="ARBA" id="ARBA00023136"/>
    </source>
</evidence>
<keyword evidence="5" id="KW-0813">Transport</keyword>
<keyword evidence="5" id="KW-0520">NAD</keyword>
<feature type="transmembrane region" description="Helical" evidence="5">
    <location>
        <begin position="214"/>
        <end position="238"/>
    </location>
</feature>
<dbReference type="EC" id="7.1.1.-" evidence="5"/>
<comment type="caution">
    <text evidence="8">The sequence shown here is derived from an EMBL/GenBank/DDBJ whole genome shotgun (WGS) entry which is preliminary data.</text>
</comment>
<evidence type="ECO:0000256" key="1">
    <source>
        <dbReference type="ARBA" id="ARBA00004127"/>
    </source>
</evidence>
<feature type="transmembrane region" description="Helical" evidence="5">
    <location>
        <begin position="328"/>
        <end position="347"/>
    </location>
</feature>
<feature type="domain" description="NADH:quinone oxidoreductase/Mrp antiporter transmembrane" evidence="7">
    <location>
        <begin position="178"/>
        <end position="472"/>
    </location>
</feature>
<feature type="transmembrane region" description="Helical" evidence="5">
    <location>
        <begin position="101"/>
        <end position="119"/>
    </location>
</feature>
<keyword evidence="3 5" id="KW-1133">Transmembrane helix</keyword>
<gene>
    <name evidence="5 8" type="primary">nuoN</name>
    <name evidence="8" type="ORF">ACFQKB_08545</name>
</gene>
<evidence type="ECO:0000256" key="2">
    <source>
        <dbReference type="ARBA" id="ARBA00022692"/>
    </source>
</evidence>
<evidence type="ECO:0000256" key="5">
    <source>
        <dbReference type="HAMAP-Rule" id="MF_00445"/>
    </source>
</evidence>
<accession>A0ABW2CDR9</accession>
<feature type="transmembrane region" description="Helical" evidence="5">
    <location>
        <begin position="161"/>
        <end position="178"/>
    </location>
</feature>
<evidence type="ECO:0000313" key="9">
    <source>
        <dbReference type="Proteomes" id="UP001596380"/>
    </source>
</evidence>
<feature type="transmembrane region" description="Helical" evidence="5">
    <location>
        <begin position="354"/>
        <end position="371"/>
    </location>
</feature>
<dbReference type="HAMAP" id="MF_00445">
    <property type="entry name" value="NDH1_NuoN_1"/>
    <property type="match status" value="1"/>
</dbReference>
<feature type="transmembrane region" description="Helical" evidence="5">
    <location>
        <begin position="33"/>
        <end position="52"/>
    </location>
</feature>
<feature type="transmembrane region" description="Helical" evidence="5">
    <location>
        <begin position="423"/>
        <end position="443"/>
    </location>
</feature>
<comment type="subcellular location">
    <subcellularLocation>
        <location evidence="5">Cell membrane</location>
        <topology evidence="5">Multi-pass membrane protein</topology>
    </subcellularLocation>
    <subcellularLocation>
        <location evidence="1">Endomembrane system</location>
        <topology evidence="1">Multi-pass membrane protein</topology>
    </subcellularLocation>
    <subcellularLocation>
        <location evidence="6">Membrane</location>
        <topology evidence="6">Multi-pass membrane protein</topology>
    </subcellularLocation>
</comment>
<dbReference type="Pfam" id="PF00361">
    <property type="entry name" value="Proton_antipo_M"/>
    <property type="match status" value="1"/>
</dbReference>
<dbReference type="Proteomes" id="UP001596380">
    <property type="component" value="Unassembled WGS sequence"/>
</dbReference>
<evidence type="ECO:0000259" key="7">
    <source>
        <dbReference type="Pfam" id="PF00361"/>
    </source>
</evidence>
<feature type="transmembrane region" description="Helical" evidence="5">
    <location>
        <begin position="499"/>
        <end position="520"/>
    </location>
</feature>